<evidence type="ECO:0000256" key="1">
    <source>
        <dbReference type="SAM" id="MobiDB-lite"/>
    </source>
</evidence>
<dbReference type="Pfam" id="PF00501">
    <property type="entry name" value="AMP-binding"/>
    <property type="match status" value="1"/>
</dbReference>
<accession>A0A194XIN5</accession>
<gene>
    <name evidence="3" type="ORF">LY89DRAFT_779947</name>
</gene>
<dbReference type="EMBL" id="KQ947410">
    <property type="protein sequence ID" value="KUJ20095.1"/>
    <property type="molecule type" value="Genomic_DNA"/>
</dbReference>
<dbReference type="Gene3D" id="3.40.50.12780">
    <property type="entry name" value="N-terminal domain of ligase-like"/>
    <property type="match status" value="1"/>
</dbReference>
<dbReference type="GO" id="GO:0006633">
    <property type="term" value="P:fatty acid biosynthetic process"/>
    <property type="evidence" value="ECO:0007669"/>
    <property type="project" value="TreeGrafter"/>
</dbReference>
<dbReference type="GeneID" id="28832068"/>
<dbReference type="Pfam" id="PF00550">
    <property type="entry name" value="PP-binding"/>
    <property type="match status" value="1"/>
</dbReference>
<keyword evidence="4" id="KW-1185">Reference proteome</keyword>
<dbReference type="RefSeq" id="XP_018074450.1">
    <property type="nucleotide sequence ID" value="XM_018222342.1"/>
</dbReference>
<dbReference type="InterPro" id="IPR000873">
    <property type="entry name" value="AMP-dep_synth/lig_dom"/>
</dbReference>
<dbReference type="PROSITE" id="PS50075">
    <property type="entry name" value="CARRIER"/>
    <property type="match status" value="1"/>
</dbReference>
<dbReference type="KEGG" id="psco:LY89DRAFT_779947"/>
<feature type="region of interest" description="Disordered" evidence="1">
    <location>
        <begin position="70"/>
        <end position="104"/>
    </location>
</feature>
<dbReference type="Gene3D" id="3.30.300.30">
    <property type="match status" value="1"/>
</dbReference>
<dbReference type="InterPro" id="IPR020845">
    <property type="entry name" value="AMP-binding_CS"/>
</dbReference>
<reference evidence="3 4" key="1">
    <citation type="submission" date="2015-10" db="EMBL/GenBank/DDBJ databases">
        <title>Full genome of DAOMC 229536 Phialocephala scopiformis, a fungal endophyte of spruce producing the potent anti-insectan compound rugulosin.</title>
        <authorList>
            <consortium name="DOE Joint Genome Institute"/>
            <person name="Walker A.K."/>
            <person name="Frasz S.L."/>
            <person name="Seifert K.A."/>
            <person name="Miller J.D."/>
            <person name="Mondo S.J."/>
            <person name="Labutti K."/>
            <person name="Lipzen A."/>
            <person name="Dockter R."/>
            <person name="Kennedy M."/>
            <person name="Grigoriev I.V."/>
            <person name="Spatafora J.W."/>
        </authorList>
    </citation>
    <scope>NUCLEOTIDE SEQUENCE [LARGE SCALE GENOMIC DNA]</scope>
    <source>
        <strain evidence="3 4">CBS 120377</strain>
    </source>
</reference>
<dbReference type="Pfam" id="PF00975">
    <property type="entry name" value="Thioesterase"/>
    <property type="match status" value="1"/>
</dbReference>
<evidence type="ECO:0000313" key="4">
    <source>
        <dbReference type="Proteomes" id="UP000070700"/>
    </source>
</evidence>
<dbReference type="PANTHER" id="PTHR24096">
    <property type="entry name" value="LONG-CHAIN-FATTY-ACID--COA LIGASE"/>
    <property type="match status" value="1"/>
</dbReference>
<dbReference type="InterPro" id="IPR036736">
    <property type="entry name" value="ACP-like_sf"/>
</dbReference>
<dbReference type="InterPro" id="IPR009081">
    <property type="entry name" value="PP-bd_ACP"/>
</dbReference>
<protein>
    <submittedName>
        <fullName evidence="3">Putative NRPS-like enzyme</fullName>
    </submittedName>
</protein>
<dbReference type="SUPFAM" id="SSF53474">
    <property type="entry name" value="alpha/beta-Hydrolases"/>
    <property type="match status" value="1"/>
</dbReference>
<feature type="compositionally biased region" description="Basic and acidic residues" evidence="1">
    <location>
        <begin position="78"/>
        <end position="103"/>
    </location>
</feature>
<evidence type="ECO:0000259" key="2">
    <source>
        <dbReference type="PROSITE" id="PS50075"/>
    </source>
</evidence>
<dbReference type="InterPro" id="IPR001031">
    <property type="entry name" value="Thioesterase"/>
</dbReference>
<dbReference type="SUPFAM" id="SSF47336">
    <property type="entry name" value="ACP-like"/>
    <property type="match status" value="1"/>
</dbReference>
<dbReference type="InParanoid" id="A0A194XIN5"/>
<organism evidence="3 4">
    <name type="scientific">Mollisia scopiformis</name>
    <name type="common">Conifer needle endophyte fungus</name>
    <name type="synonym">Phialocephala scopiformis</name>
    <dbReference type="NCBI Taxonomy" id="149040"/>
    <lineage>
        <taxon>Eukaryota</taxon>
        <taxon>Fungi</taxon>
        <taxon>Dikarya</taxon>
        <taxon>Ascomycota</taxon>
        <taxon>Pezizomycotina</taxon>
        <taxon>Leotiomycetes</taxon>
        <taxon>Helotiales</taxon>
        <taxon>Mollisiaceae</taxon>
        <taxon>Mollisia</taxon>
    </lineage>
</organism>
<dbReference type="SUPFAM" id="SSF56801">
    <property type="entry name" value="Acetyl-CoA synthetase-like"/>
    <property type="match status" value="1"/>
</dbReference>
<dbReference type="Gene3D" id="3.40.50.1820">
    <property type="entry name" value="alpha/beta hydrolase"/>
    <property type="match status" value="1"/>
</dbReference>
<dbReference type="Proteomes" id="UP000070700">
    <property type="component" value="Unassembled WGS sequence"/>
</dbReference>
<dbReference type="AlphaFoldDB" id="A0A194XIN5"/>
<dbReference type="GO" id="GO:0031957">
    <property type="term" value="F:very long-chain fatty acid-CoA ligase activity"/>
    <property type="evidence" value="ECO:0007669"/>
    <property type="project" value="TreeGrafter"/>
</dbReference>
<evidence type="ECO:0000313" key="3">
    <source>
        <dbReference type="EMBL" id="KUJ20095.1"/>
    </source>
</evidence>
<dbReference type="STRING" id="149040.A0A194XIN5"/>
<dbReference type="PROSITE" id="PS00455">
    <property type="entry name" value="AMP_BINDING"/>
    <property type="match status" value="1"/>
</dbReference>
<name>A0A194XIN5_MOLSC</name>
<feature type="domain" description="Carrier" evidence="2">
    <location>
        <begin position="655"/>
        <end position="733"/>
    </location>
</feature>
<sequence>MDEPINVLQILEIAAGIGSSHGILINIPPGHVQDGTRYSTYKSEDSADSNRAKLNSIYLNLPKWIEPEEEDCEQTDVEQNHGKDMQNDSEDDRASKHVSDNQLHHRRPSGWISYKTLLQRVQAEAPVVEALMAMHRTDIVLLYTDNDADGIHWFWTIICAGGVPCLCTKLPEDPVQRTKQIVNLKETLKEPLILTSKNLEAQFKDLDVDGLKLWTFGQIDKSRRRILPHRPYPGMGPGNFHGFEGLSLYFPGHLKRPQSLAVLMLTSGSTGNPKAVCLTHDQIISSLKGKSELHATTSKDVFLNWTALDHVAHLLEIHLHAVYVGANQVTIPTAAVLSNPVAFLERISDYSISYTFAPNFFLGLLVQKFPDFANDLPDVHDFDLSSLRCLISGGEANLVETCVKLTQQLYPFEVPMSCIRPGFGMTETCAGSIYNPFDCPHYDVQQRNQFASLGFGIKGISMRFSESDELEICGPVVFKGYYNNESASRSAFTEDGWFKTGDIGHFDENGRLNLTGRDKDLIIVNGVNHQPQGIENAIDDTNVPSVTPTFTTVFGIRQPGSNTESIVVVYLPEGQSNDASTRVAASASISKAVVTYCGVRPYKIVPLDEGQLKKTSLGKISRSKLQKSFENGDLDKYIQQDAEINSGFMSSMYQPAGTLTEEAVLRVFVERFGAVGHSIGVNHDIFDLGMSSLDILGIKVDLQKSLDVLDIPVTTFFSYPVIVDLAAALDKMPKVSGRQITTEISPDSQDIRKSLFGDEESGKVAYDPVVVLNPNGTKTPIFFIHPGVGEVMIFLNISRYIKDRPVYALRARGFNGEPFHTSFNEIVTTYLAAIRKVQPNGPYSFVGYSFGSIVAFEMTKYLQYIGQEVKFLATIDQPPLFKERAKSYDWFECVLTLAFFLGFMEEKKAYAVLPIMRRHQQHEVLDYIFGQAPAERVQELGMDREKLADWARLALQLKKCISEWDPKGKVKHMDVFYTGPLIGLVEAENMKEWLEEHLMVWSNYVEKGCAKYHEVGGTHRTLISPPHLVGFWKVFKKVMDERGL</sequence>
<dbReference type="InterPro" id="IPR042099">
    <property type="entry name" value="ANL_N_sf"/>
</dbReference>
<dbReference type="PANTHER" id="PTHR24096:SF267">
    <property type="entry name" value="MALONATE--COA LIGASE ACSF3, MITOCHONDRIAL"/>
    <property type="match status" value="1"/>
</dbReference>
<dbReference type="OrthoDB" id="10253869at2759"/>
<dbReference type="Gene3D" id="1.10.1200.10">
    <property type="entry name" value="ACP-like"/>
    <property type="match status" value="1"/>
</dbReference>
<proteinExistence type="predicted"/>
<dbReference type="InterPro" id="IPR029058">
    <property type="entry name" value="AB_hydrolase_fold"/>
</dbReference>
<dbReference type="InterPro" id="IPR045851">
    <property type="entry name" value="AMP-bd_C_sf"/>
</dbReference>